<feature type="domain" description="Peptidase A2" evidence="4">
    <location>
        <begin position="400"/>
        <end position="444"/>
    </location>
</feature>
<dbReference type="PANTHER" id="PTHR24198">
    <property type="entry name" value="ANKYRIN REPEAT AND PROTEIN KINASE DOMAIN-CONTAINING PROTEIN"/>
    <property type="match status" value="1"/>
</dbReference>
<dbReference type="InterPro" id="IPR001995">
    <property type="entry name" value="Peptidase_A2_cat"/>
</dbReference>
<organism evidence="5 6">
    <name type="scientific">Apiospora marii</name>
    <dbReference type="NCBI Taxonomy" id="335849"/>
    <lineage>
        <taxon>Eukaryota</taxon>
        <taxon>Fungi</taxon>
        <taxon>Dikarya</taxon>
        <taxon>Ascomycota</taxon>
        <taxon>Pezizomycotina</taxon>
        <taxon>Sordariomycetes</taxon>
        <taxon>Xylariomycetidae</taxon>
        <taxon>Amphisphaeriales</taxon>
        <taxon>Apiosporaceae</taxon>
        <taxon>Apiospora</taxon>
    </lineage>
</organism>
<evidence type="ECO:0000256" key="2">
    <source>
        <dbReference type="ARBA" id="ARBA00023043"/>
    </source>
</evidence>
<accession>A0ABR1RTU0</accession>
<dbReference type="EMBL" id="JAQQWI010000010">
    <property type="protein sequence ID" value="KAK8018376.1"/>
    <property type="molecule type" value="Genomic_DNA"/>
</dbReference>
<evidence type="ECO:0000256" key="1">
    <source>
        <dbReference type="ARBA" id="ARBA00022737"/>
    </source>
</evidence>
<proteinExistence type="predicted"/>
<keyword evidence="6" id="KW-1185">Reference proteome</keyword>
<evidence type="ECO:0000256" key="3">
    <source>
        <dbReference type="PROSITE-ProRule" id="PRU00023"/>
    </source>
</evidence>
<sequence>MELFDEVFSYTNAKDLVNLACVDRGFHNFATKKIWDPTHNDWDKQCQIFMWACASGSTRALTRLLDEGLLTANFTYQAGYRKTLLDLTPSFYLHIPGWDFGRYQAFIPYTGDFHFSSTPQTDQKSSFWTPLHVAVSYGQGHAVDLLLKRGACVDAASRNYCKNEFWNLSPPGKYTPLHAAIHHGEDDIAKALISKGASIYVDCEVQRPERAWGPDRGRLTALHCCAIYGRLSTAQYLIIQAHDAAIDEIDEYGISPSCANPRITTTTPRLTTSISTTTTPRPEVITDVFKPEFVSLLHQACHDLKWDVIVQLISHGSDAFDADKQGTQPMLLCVRSFVRKIHCATKSPRGDPSKDVEEQLADLPRMIGIFGSCKMHSQAQRDTLTEAMSYALGYALVPLVAFLMDAGLDKSVLLDNQASVVTIGGWSAELQRQLVALGSSSRARDHKACYSDTGTHLGLGSEHHKLIGGQKVLLGELTKTFNLTNASYSKIELHSLFLALTQKNDDSITRHGCLEYLYQADGDGYILQHNDTFEALCEANLPSRYHGGGAEIILDYLNRGGKPGFMFSNGLSALFVACKSRNHRLVERLLDLGADPNQYTTTRENYEKHMAPNMWDGRDSEQVTLMRLLLRRGANPFRRDGEDPGLGFPFEICLDKAGPRKPFCPELFRELCKSSINDKTDDSDLFDVVDLACARGRYEYIQEIRAHAKTRVDAVIRENAALFLQKLLLNLSPLSELKGASADFRTILRMDEAIDTIQLLLQLGPSDILTSMNPHLAANARCHAADIRRYRFHWCLSERIVHVSDPDEEPSITILNERITWPSQWNINTKEMYWDREDAWTLAYIPSPWGCLCEPPYEPGW</sequence>
<reference evidence="5 6" key="1">
    <citation type="submission" date="2023-01" db="EMBL/GenBank/DDBJ databases">
        <title>Analysis of 21 Apiospora genomes using comparative genomics revels a genus with tremendous synthesis potential of carbohydrate active enzymes and secondary metabolites.</title>
        <authorList>
            <person name="Sorensen T."/>
        </authorList>
    </citation>
    <scope>NUCLEOTIDE SEQUENCE [LARGE SCALE GENOMIC DNA]</scope>
    <source>
        <strain evidence="5 6">CBS 20057</strain>
    </source>
</reference>
<dbReference type="SMART" id="SM00248">
    <property type="entry name" value="ANK"/>
    <property type="match status" value="7"/>
</dbReference>
<dbReference type="PANTHER" id="PTHR24198:SF165">
    <property type="entry name" value="ANKYRIN REPEAT-CONTAINING PROTEIN-RELATED"/>
    <property type="match status" value="1"/>
</dbReference>
<dbReference type="Pfam" id="PF00023">
    <property type="entry name" value="Ank"/>
    <property type="match status" value="2"/>
</dbReference>
<feature type="repeat" description="ANK" evidence="3">
    <location>
        <begin position="569"/>
        <end position="601"/>
    </location>
</feature>
<dbReference type="Gene3D" id="1.25.40.20">
    <property type="entry name" value="Ankyrin repeat-containing domain"/>
    <property type="match status" value="2"/>
</dbReference>
<dbReference type="PROSITE" id="PS50297">
    <property type="entry name" value="ANK_REP_REGION"/>
    <property type="match status" value="3"/>
</dbReference>
<comment type="caution">
    <text evidence="5">The sequence shown here is derived from an EMBL/GenBank/DDBJ whole genome shotgun (WGS) entry which is preliminary data.</text>
</comment>
<dbReference type="PROSITE" id="PS50175">
    <property type="entry name" value="ASP_PROT_RETROV"/>
    <property type="match status" value="1"/>
</dbReference>
<feature type="repeat" description="ANK" evidence="3">
    <location>
        <begin position="126"/>
        <end position="158"/>
    </location>
</feature>
<dbReference type="Proteomes" id="UP001396898">
    <property type="component" value="Unassembled WGS sequence"/>
</dbReference>
<dbReference type="Pfam" id="PF12796">
    <property type="entry name" value="Ank_2"/>
    <property type="match status" value="1"/>
</dbReference>
<keyword evidence="1" id="KW-0677">Repeat</keyword>
<dbReference type="InterPro" id="IPR036770">
    <property type="entry name" value="Ankyrin_rpt-contain_sf"/>
</dbReference>
<keyword evidence="2 3" id="KW-0040">ANK repeat</keyword>
<evidence type="ECO:0000259" key="4">
    <source>
        <dbReference type="PROSITE" id="PS50175"/>
    </source>
</evidence>
<protein>
    <recommendedName>
        <fullName evidence="4">Peptidase A2 domain-containing protein</fullName>
    </recommendedName>
</protein>
<evidence type="ECO:0000313" key="5">
    <source>
        <dbReference type="EMBL" id="KAK8018376.1"/>
    </source>
</evidence>
<gene>
    <name evidence="5" type="ORF">PG991_007566</name>
</gene>
<dbReference type="SUPFAM" id="SSF48403">
    <property type="entry name" value="Ankyrin repeat"/>
    <property type="match status" value="1"/>
</dbReference>
<dbReference type="InterPro" id="IPR002110">
    <property type="entry name" value="Ankyrin_rpt"/>
</dbReference>
<feature type="repeat" description="ANK" evidence="3">
    <location>
        <begin position="172"/>
        <end position="204"/>
    </location>
</feature>
<evidence type="ECO:0000313" key="6">
    <source>
        <dbReference type="Proteomes" id="UP001396898"/>
    </source>
</evidence>
<dbReference type="PROSITE" id="PS50088">
    <property type="entry name" value="ANK_REPEAT"/>
    <property type="match status" value="3"/>
</dbReference>
<name>A0ABR1RTU0_9PEZI</name>